<dbReference type="InterPro" id="IPR047575">
    <property type="entry name" value="Sm"/>
</dbReference>
<dbReference type="FunFam" id="2.30.30.100:FF:000027">
    <property type="entry name" value="U6 snRNA-associated Sm-like protein LSm8"/>
    <property type="match status" value="1"/>
</dbReference>
<keyword evidence="4 9" id="KW-0747">Spliceosome</keyword>
<dbReference type="InterPro" id="IPR044642">
    <property type="entry name" value="PTHR15588"/>
</dbReference>
<dbReference type="InterPro" id="IPR034103">
    <property type="entry name" value="Lsm8"/>
</dbReference>
<dbReference type="GO" id="GO:0046540">
    <property type="term" value="C:U4/U6 x U5 tri-snRNP complex"/>
    <property type="evidence" value="ECO:0007669"/>
    <property type="project" value="UniProtKB-UniRule"/>
</dbReference>
<dbReference type="CDD" id="cd01727">
    <property type="entry name" value="LSm8"/>
    <property type="match status" value="1"/>
</dbReference>
<protein>
    <recommendedName>
        <fullName evidence="9">LSM2-LSM8 complex subunit LSM8</fullName>
    </recommendedName>
</protein>
<dbReference type="GO" id="GO:0016740">
    <property type="term" value="F:transferase activity"/>
    <property type="evidence" value="ECO:0007669"/>
    <property type="project" value="UniProtKB-KW"/>
</dbReference>
<keyword evidence="5 9" id="KW-0694">RNA-binding</keyword>
<dbReference type="PANTHER" id="PTHR15588">
    <property type="entry name" value="LSM1"/>
    <property type="match status" value="1"/>
</dbReference>
<dbReference type="STRING" id="215637.A0A4P9ZXV5"/>
<comment type="subcellular location">
    <subcellularLocation>
        <location evidence="1 9">Nucleus</location>
    </subcellularLocation>
</comment>
<dbReference type="AlphaFoldDB" id="A0A4P9ZXV5"/>
<reference evidence="12" key="1">
    <citation type="journal article" date="2018" name="Nat. Microbiol.">
        <title>Leveraging single-cell genomics to expand the fungal tree of life.</title>
        <authorList>
            <person name="Ahrendt S.R."/>
            <person name="Quandt C.A."/>
            <person name="Ciobanu D."/>
            <person name="Clum A."/>
            <person name="Salamov A."/>
            <person name="Andreopoulos B."/>
            <person name="Cheng J.F."/>
            <person name="Woyke T."/>
            <person name="Pelin A."/>
            <person name="Henrissat B."/>
            <person name="Reynolds N.K."/>
            <person name="Benny G.L."/>
            <person name="Smith M.E."/>
            <person name="James T.Y."/>
            <person name="Grigoriev I.V."/>
        </authorList>
    </citation>
    <scope>NUCLEOTIDE SEQUENCE [LARGE SCALE GENOMIC DNA]</scope>
    <source>
        <strain evidence="12">RSA 468</strain>
    </source>
</reference>
<dbReference type="Pfam" id="PF01423">
    <property type="entry name" value="LSM"/>
    <property type="match status" value="1"/>
</dbReference>
<dbReference type="InterPro" id="IPR001163">
    <property type="entry name" value="Sm_dom_euk/arc"/>
</dbReference>
<feature type="domain" description="Sm" evidence="10">
    <location>
        <begin position="1"/>
        <end position="75"/>
    </location>
</feature>
<evidence type="ECO:0000259" key="10">
    <source>
        <dbReference type="PROSITE" id="PS52002"/>
    </source>
</evidence>
<keyword evidence="12" id="KW-1185">Reference proteome</keyword>
<evidence type="ECO:0000256" key="5">
    <source>
        <dbReference type="ARBA" id="ARBA00022884"/>
    </source>
</evidence>
<gene>
    <name evidence="9" type="primary">LSM8</name>
    <name evidence="11" type="ORF">BJ085DRAFT_37613</name>
</gene>
<evidence type="ECO:0000256" key="1">
    <source>
        <dbReference type="ARBA" id="ARBA00004123"/>
    </source>
</evidence>
<dbReference type="PANTHER" id="PTHR15588:SF9">
    <property type="entry name" value="U6 SNRNA-ASSOCIATED SM-LIKE PROTEIN LSM8"/>
    <property type="match status" value="1"/>
</dbReference>
<organism evidence="11 12">
    <name type="scientific">Dimargaris cristalligena</name>
    <dbReference type="NCBI Taxonomy" id="215637"/>
    <lineage>
        <taxon>Eukaryota</taxon>
        <taxon>Fungi</taxon>
        <taxon>Fungi incertae sedis</taxon>
        <taxon>Zoopagomycota</taxon>
        <taxon>Kickxellomycotina</taxon>
        <taxon>Dimargaritomycetes</taxon>
        <taxon>Dimargaritales</taxon>
        <taxon>Dimargaritaceae</taxon>
        <taxon>Dimargaris</taxon>
    </lineage>
</organism>
<dbReference type="Gene3D" id="2.30.30.100">
    <property type="match status" value="1"/>
</dbReference>
<comment type="subunit">
    <text evidence="9">LSm subunits form a heteromer with a doughnut shape.</text>
</comment>
<sequence length="95" mass="10282">MSALEEFVNKQVLVITTEGRVILGNLKGFDQTTNVVLTDSSERIFSEDEGVESIALGLYFIRGDSIATVGLVDPEKDASIQLAAIHAKPIPEIVH</sequence>
<comment type="function">
    <text evidence="9">Plays role in pre-mRNA splicing as component of the U4/U6-U5 tri-snRNP complex that is involved in spliceosome assembly, and as component of the precatalytic spliceosome (spliceosome B complex). The heptameric LSM2-8 complex binds specifically to the 3'-terminal U-tract of U6 snRNA.</text>
</comment>
<dbReference type="Proteomes" id="UP000268162">
    <property type="component" value="Unassembled WGS sequence"/>
</dbReference>
<evidence type="ECO:0000313" key="12">
    <source>
        <dbReference type="Proteomes" id="UP000268162"/>
    </source>
</evidence>
<evidence type="ECO:0000256" key="2">
    <source>
        <dbReference type="ARBA" id="ARBA00006850"/>
    </source>
</evidence>
<proteinExistence type="inferred from homology"/>
<keyword evidence="11" id="KW-0808">Transferase</keyword>
<dbReference type="EMBL" id="ML002475">
    <property type="protein sequence ID" value="RKP37580.1"/>
    <property type="molecule type" value="Genomic_DNA"/>
</dbReference>
<evidence type="ECO:0000256" key="4">
    <source>
        <dbReference type="ARBA" id="ARBA00022728"/>
    </source>
</evidence>
<evidence type="ECO:0000256" key="6">
    <source>
        <dbReference type="ARBA" id="ARBA00023187"/>
    </source>
</evidence>
<keyword evidence="7 9" id="KW-0539">Nucleus</keyword>
<dbReference type="GO" id="GO:0071011">
    <property type="term" value="C:precatalytic spliceosome"/>
    <property type="evidence" value="ECO:0007669"/>
    <property type="project" value="TreeGrafter"/>
</dbReference>
<dbReference type="PROSITE" id="PS52002">
    <property type="entry name" value="SM"/>
    <property type="match status" value="1"/>
</dbReference>
<dbReference type="SMART" id="SM00651">
    <property type="entry name" value="Sm"/>
    <property type="match status" value="1"/>
</dbReference>
<accession>A0A4P9ZXV5</accession>
<evidence type="ECO:0000256" key="7">
    <source>
        <dbReference type="ARBA" id="ARBA00023242"/>
    </source>
</evidence>
<dbReference type="GO" id="GO:0000398">
    <property type="term" value="P:mRNA splicing, via spliceosome"/>
    <property type="evidence" value="ECO:0007669"/>
    <property type="project" value="UniProtKB-UniRule"/>
</dbReference>
<dbReference type="InterPro" id="IPR010920">
    <property type="entry name" value="LSM_dom_sf"/>
</dbReference>
<name>A0A4P9ZXV5_9FUNG</name>
<evidence type="ECO:0000256" key="8">
    <source>
        <dbReference type="ARBA" id="ARBA00023274"/>
    </source>
</evidence>
<evidence type="ECO:0000256" key="9">
    <source>
        <dbReference type="RuleBase" id="RU365048"/>
    </source>
</evidence>
<comment type="similarity">
    <text evidence="2 9">Belongs to the snRNP Sm proteins family.</text>
</comment>
<dbReference type="SUPFAM" id="SSF50182">
    <property type="entry name" value="Sm-like ribonucleoproteins"/>
    <property type="match status" value="1"/>
</dbReference>
<evidence type="ECO:0000313" key="11">
    <source>
        <dbReference type="EMBL" id="RKP37580.1"/>
    </source>
</evidence>
<keyword evidence="3 9" id="KW-0507">mRNA processing</keyword>
<dbReference type="GO" id="GO:0005688">
    <property type="term" value="C:U6 snRNP"/>
    <property type="evidence" value="ECO:0007669"/>
    <property type="project" value="UniProtKB-UniRule"/>
</dbReference>
<keyword evidence="8 9" id="KW-0687">Ribonucleoprotein</keyword>
<evidence type="ECO:0000256" key="3">
    <source>
        <dbReference type="ARBA" id="ARBA00022664"/>
    </source>
</evidence>
<keyword evidence="6 9" id="KW-0508">mRNA splicing</keyword>
<dbReference type="GO" id="GO:0003729">
    <property type="term" value="F:mRNA binding"/>
    <property type="evidence" value="ECO:0007669"/>
    <property type="project" value="TreeGrafter"/>
</dbReference>